<organism evidence="1">
    <name type="scientific">marine sediment metagenome</name>
    <dbReference type="NCBI Taxonomy" id="412755"/>
    <lineage>
        <taxon>unclassified sequences</taxon>
        <taxon>metagenomes</taxon>
        <taxon>ecological metagenomes</taxon>
    </lineage>
</organism>
<comment type="caution">
    <text evidence="1">The sequence shown here is derived from an EMBL/GenBank/DDBJ whole genome shotgun (WGS) entry which is preliminary data.</text>
</comment>
<dbReference type="EMBL" id="BART01033516">
    <property type="protein sequence ID" value="GAH08191.1"/>
    <property type="molecule type" value="Genomic_DNA"/>
</dbReference>
<gene>
    <name evidence="1" type="ORF">S01H4_57568</name>
</gene>
<proteinExistence type="predicted"/>
<reference evidence="1" key="1">
    <citation type="journal article" date="2014" name="Front. Microbiol.">
        <title>High frequency of phylogenetically diverse reductive dehalogenase-homologous genes in deep subseafloor sedimentary metagenomes.</title>
        <authorList>
            <person name="Kawai M."/>
            <person name="Futagami T."/>
            <person name="Toyoda A."/>
            <person name="Takaki Y."/>
            <person name="Nishi S."/>
            <person name="Hori S."/>
            <person name="Arai W."/>
            <person name="Tsubouchi T."/>
            <person name="Morono Y."/>
            <person name="Uchiyama I."/>
            <person name="Ito T."/>
            <person name="Fujiyama A."/>
            <person name="Inagaki F."/>
            <person name="Takami H."/>
        </authorList>
    </citation>
    <scope>NUCLEOTIDE SEQUENCE</scope>
    <source>
        <strain evidence="1">Expedition CK06-06</strain>
    </source>
</reference>
<protein>
    <submittedName>
        <fullName evidence="1">Uncharacterized protein</fullName>
    </submittedName>
</protein>
<sequence length="139" mass="16253">MIVIIVIILGILITYYLYQISREESEEKELKREQPVIIELLPKGTKAKPVKCMVNDTIYFRALGYSDYKRENLIEIEGSNITWHKIPQGGIWEKGFGIENTYYAPSEKGYFDVYIKYKDKKINTSSKVKILVEEYNDLS</sequence>
<name>X1CIM1_9ZZZZ</name>
<accession>X1CIM1</accession>
<evidence type="ECO:0000313" key="1">
    <source>
        <dbReference type="EMBL" id="GAH08191.1"/>
    </source>
</evidence>
<dbReference type="AlphaFoldDB" id="X1CIM1"/>